<accession>A0A0C9VGV3</accession>
<dbReference type="HOGENOM" id="CLU_662523_0_0_1"/>
<dbReference type="Proteomes" id="UP000054279">
    <property type="component" value="Unassembled WGS sequence"/>
</dbReference>
<evidence type="ECO:0000256" key="1">
    <source>
        <dbReference type="SAM" id="Coils"/>
    </source>
</evidence>
<organism evidence="2 3">
    <name type="scientific">Sphaerobolus stellatus (strain SS14)</name>
    <dbReference type="NCBI Taxonomy" id="990650"/>
    <lineage>
        <taxon>Eukaryota</taxon>
        <taxon>Fungi</taxon>
        <taxon>Dikarya</taxon>
        <taxon>Basidiomycota</taxon>
        <taxon>Agaricomycotina</taxon>
        <taxon>Agaricomycetes</taxon>
        <taxon>Phallomycetidae</taxon>
        <taxon>Geastrales</taxon>
        <taxon>Sphaerobolaceae</taxon>
        <taxon>Sphaerobolus</taxon>
    </lineage>
</organism>
<keyword evidence="3" id="KW-1185">Reference proteome</keyword>
<proteinExistence type="predicted"/>
<protein>
    <submittedName>
        <fullName evidence="2">Uncharacterized protein</fullName>
    </submittedName>
</protein>
<evidence type="ECO:0000313" key="3">
    <source>
        <dbReference type="Proteomes" id="UP000054279"/>
    </source>
</evidence>
<reference evidence="2 3" key="1">
    <citation type="submission" date="2014-06" db="EMBL/GenBank/DDBJ databases">
        <title>Evolutionary Origins and Diversification of the Mycorrhizal Mutualists.</title>
        <authorList>
            <consortium name="DOE Joint Genome Institute"/>
            <consortium name="Mycorrhizal Genomics Consortium"/>
            <person name="Kohler A."/>
            <person name="Kuo A."/>
            <person name="Nagy L.G."/>
            <person name="Floudas D."/>
            <person name="Copeland A."/>
            <person name="Barry K.W."/>
            <person name="Cichocki N."/>
            <person name="Veneault-Fourrey C."/>
            <person name="LaButti K."/>
            <person name="Lindquist E.A."/>
            <person name="Lipzen A."/>
            <person name="Lundell T."/>
            <person name="Morin E."/>
            <person name="Murat C."/>
            <person name="Riley R."/>
            <person name="Ohm R."/>
            <person name="Sun H."/>
            <person name="Tunlid A."/>
            <person name="Henrissat B."/>
            <person name="Grigoriev I.V."/>
            <person name="Hibbett D.S."/>
            <person name="Martin F."/>
        </authorList>
    </citation>
    <scope>NUCLEOTIDE SEQUENCE [LARGE SCALE GENOMIC DNA]</scope>
    <source>
        <strain evidence="2 3">SS14</strain>
    </source>
</reference>
<evidence type="ECO:0000313" key="2">
    <source>
        <dbReference type="EMBL" id="KIJ46264.1"/>
    </source>
</evidence>
<name>A0A0C9VGV3_SPHS4</name>
<dbReference type="AlphaFoldDB" id="A0A0C9VGV3"/>
<keyword evidence="1" id="KW-0175">Coiled coil</keyword>
<sequence>MKFTSLKYGMTWPLFSPLFRILYDRYCSLMAESREVAAKVIVFGDMYLKVVIPIIRNPNLDLEIKSQTIRTSIKQLDSLKQDTKHLVDGLESLRKDLINFIKELDAFARHVGDKLSKEVNRIRCEIEELEKKLKEQQREYKKHSPTTPSDPSDLFPLFTTASGILASSSTIATLVTMMSAKVVEGSVVVAAGSAGAVSTLTVVAPAMVIALIIHGVHKAWESAESMSPLKESPMKELVKDVTRRMERIVNVWDTLCVDAEALEKTLLEGPLSASSSWIENHLNPISRLLKNLGIWCYRFRAQSRAWVFWSKDEEVEILRLGGRMFATVNVYQRIFMTKEDRVGGYWCRRSIRARSRTGSLLELMTIRLHDNLLAESYLEHPVISIALESFYKFLPGQLPGDIGTQYFIYHEELDF</sequence>
<gene>
    <name evidence="2" type="ORF">M422DRAFT_46271</name>
</gene>
<feature type="coiled-coil region" evidence="1">
    <location>
        <begin position="112"/>
        <end position="146"/>
    </location>
</feature>
<dbReference type="EMBL" id="KN837108">
    <property type="protein sequence ID" value="KIJ46264.1"/>
    <property type="molecule type" value="Genomic_DNA"/>
</dbReference>